<feature type="compositionally biased region" description="Low complexity" evidence="11">
    <location>
        <begin position="83"/>
        <end position="100"/>
    </location>
</feature>
<proteinExistence type="inferred from homology"/>
<feature type="compositionally biased region" description="Low complexity" evidence="11">
    <location>
        <begin position="350"/>
        <end position="375"/>
    </location>
</feature>
<comment type="subcellular location">
    <subcellularLocation>
        <location evidence="1">Endoplasmic reticulum membrane</location>
        <topology evidence="1">Single-pass type IV membrane protein</topology>
    </subcellularLocation>
</comment>
<evidence type="ECO:0000256" key="4">
    <source>
        <dbReference type="ARBA" id="ARBA00022692"/>
    </source>
</evidence>
<evidence type="ECO:0000256" key="6">
    <source>
        <dbReference type="ARBA" id="ARBA00022892"/>
    </source>
</evidence>
<evidence type="ECO:0000256" key="10">
    <source>
        <dbReference type="SAM" id="Coils"/>
    </source>
</evidence>
<comment type="similarity">
    <text evidence="2">Belongs to the USE1 family.</text>
</comment>
<evidence type="ECO:0000256" key="2">
    <source>
        <dbReference type="ARBA" id="ARBA00007891"/>
    </source>
</evidence>
<keyword evidence="14" id="KW-1185">Reference proteome</keyword>
<keyword evidence="8 12" id="KW-1133">Transmembrane helix</keyword>
<keyword evidence="3" id="KW-0813">Transport</keyword>
<dbReference type="InterPro" id="IPR019150">
    <property type="entry name" value="Vesicle_transport_protein_Use1"/>
</dbReference>
<feature type="compositionally biased region" description="Low complexity" evidence="11">
    <location>
        <begin position="126"/>
        <end position="143"/>
    </location>
</feature>
<evidence type="ECO:0000313" key="13">
    <source>
        <dbReference type="EMBL" id="ORY89617.1"/>
    </source>
</evidence>
<gene>
    <name evidence="13" type="ORF">BCR35DRAFT_300000</name>
</gene>
<dbReference type="GO" id="GO:0031201">
    <property type="term" value="C:SNARE complex"/>
    <property type="evidence" value="ECO:0007669"/>
    <property type="project" value="TreeGrafter"/>
</dbReference>
<evidence type="ECO:0000256" key="1">
    <source>
        <dbReference type="ARBA" id="ARBA00004163"/>
    </source>
</evidence>
<dbReference type="Proteomes" id="UP000193467">
    <property type="component" value="Unassembled WGS sequence"/>
</dbReference>
<dbReference type="GO" id="GO:0005484">
    <property type="term" value="F:SNAP receptor activity"/>
    <property type="evidence" value="ECO:0007669"/>
    <property type="project" value="TreeGrafter"/>
</dbReference>
<protein>
    <submittedName>
        <fullName evidence="13">Uncharacterized protein</fullName>
    </submittedName>
</protein>
<feature type="compositionally biased region" description="Low complexity" evidence="11">
    <location>
        <begin position="171"/>
        <end position="185"/>
    </location>
</feature>
<evidence type="ECO:0000256" key="9">
    <source>
        <dbReference type="ARBA" id="ARBA00023136"/>
    </source>
</evidence>
<keyword evidence="9 12" id="KW-0472">Membrane</keyword>
<dbReference type="PANTHER" id="PTHR13050:SF7">
    <property type="entry name" value="VESICLE TRANSPORT PROTEIN USE1"/>
    <property type="match status" value="1"/>
</dbReference>
<dbReference type="EMBL" id="MCGR01000005">
    <property type="protein sequence ID" value="ORY89617.1"/>
    <property type="molecule type" value="Genomic_DNA"/>
</dbReference>
<keyword evidence="4 12" id="KW-0812">Transmembrane</keyword>
<dbReference type="GO" id="GO:0006890">
    <property type="term" value="P:retrograde vesicle-mediated transport, Golgi to endoplasmic reticulum"/>
    <property type="evidence" value="ECO:0007669"/>
    <property type="project" value="TreeGrafter"/>
</dbReference>
<feature type="region of interest" description="Disordered" evidence="11">
    <location>
        <begin position="83"/>
        <end position="463"/>
    </location>
</feature>
<dbReference type="CDD" id="cd15860">
    <property type="entry name" value="SNARE_USE1"/>
    <property type="match status" value="1"/>
</dbReference>
<dbReference type="InParanoid" id="A0A1Y2FZL7"/>
<feature type="compositionally biased region" description="Polar residues" evidence="11">
    <location>
        <begin position="249"/>
        <end position="259"/>
    </location>
</feature>
<accession>A0A1Y2FZL7</accession>
<feature type="transmembrane region" description="Helical" evidence="12">
    <location>
        <begin position="532"/>
        <end position="553"/>
    </location>
</feature>
<comment type="caution">
    <text evidence="13">The sequence shown here is derived from an EMBL/GenBank/DDBJ whole genome shotgun (WGS) entry which is preliminary data.</text>
</comment>
<dbReference type="OrthoDB" id="4506189at2759"/>
<dbReference type="PANTHER" id="PTHR13050">
    <property type="entry name" value="USE1-LIKE PROTEIN"/>
    <property type="match status" value="1"/>
</dbReference>
<keyword evidence="5" id="KW-0256">Endoplasmic reticulum</keyword>
<evidence type="ECO:0000256" key="12">
    <source>
        <dbReference type="SAM" id="Phobius"/>
    </source>
</evidence>
<name>A0A1Y2FZL7_9BASI</name>
<dbReference type="STRING" id="106004.A0A1Y2FZL7"/>
<keyword evidence="6" id="KW-0931">ER-Golgi transport</keyword>
<keyword evidence="7" id="KW-0653">Protein transport</keyword>
<reference evidence="13 14" key="1">
    <citation type="submission" date="2016-07" db="EMBL/GenBank/DDBJ databases">
        <title>Pervasive Adenine N6-methylation of Active Genes in Fungi.</title>
        <authorList>
            <consortium name="DOE Joint Genome Institute"/>
            <person name="Mondo S.J."/>
            <person name="Dannebaum R.O."/>
            <person name="Kuo R.C."/>
            <person name="Labutti K."/>
            <person name="Haridas S."/>
            <person name="Kuo A."/>
            <person name="Salamov A."/>
            <person name="Ahrendt S.R."/>
            <person name="Lipzen A."/>
            <person name="Sullivan W."/>
            <person name="Andreopoulos W.B."/>
            <person name="Clum A."/>
            <person name="Lindquist E."/>
            <person name="Daum C."/>
            <person name="Ramamoorthy G.K."/>
            <person name="Gryganskyi A."/>
            <person name="Culley D."/>
            <person name="Magnuson J.K."/>
            <person name="James T.Y."/>
            <person name="O'Malley M.A."/>
            <person name="Stajich J.E."/>
            <person name="Spatafora J.W."/>
            <person name="Visel A."/>
            <person name="Grigoriev I.V."/>
        </authorList>
    </citation>
    <scope>NUCLEOTIDE SEQUENCE [LARGE SCALE GENOMIC DNA]</scope>
    <source>
        <strain evidence="13 14">62-1032</strain>
    </source>
</reference>
<evidence type="ECO:0000313" key="14">
    <source>
        <dbReference type="Proteomes" id="UP000193467"/>
    </source>
</evidence>
<keyword evidence="10" id="KW-0175">Coiled coil</keyword>
<feature type="compositionally biased region" description="Acidic residues" evidence="11">
    <location>
        <begin position="338"/>
        <end position="347"/>
    </location>
</feature>
<feature type="compositionally biased region" description="Acidic residues" evidence="11">
    <location>
        <begin position="295"/>
        <end position="305"/>
    </location>
</feature>
<dbReference type="AlphaFoldDB" id="A0A1Y2FZL7"/>
<evidence type="ECO:0000256" key="5">
    <source>
        <dbReference type="ARBA" id="ARBA00022824"/>
    </source>
</evidence>
<organism evidence="13 14">
    <name type="scientific">Leucosporidium creatinivorum</name>
    <dbReference type="NCBI Taxonomy" id="106004"/>
    <lineage>
        <taxon>Eukaryota</taxon>
        <taxon>Fungi</taxon>
        <taxon>Dikarya</taxon>
        <taxon>Basidiomycota</taxon>
        <taxon>Pucciniomycotina</taxon>
        <taxon>Microbotryomycetes</taxon>
        <taxon>Leucosporidiales</taxon>
        <taxon>Leucosporidium</taxon>
    </lineage>
</organism>
<dbReference type="GO" id="GO:0005789">
    <property type="term" value="C:endoplasmic reticulum membrane"/>
    <property type="evidence" value="ECO:0007669"/>
    <property type="project" value="UniProtKB-SubCell"/>
</dbReference>
<evidence type="ECO:0000256" key="11">
    <source>
        <dbReference type="SAM" id="MobiDB-lite"/>
    </source>
</evidence>
<dbReference type="Pfam" id="PF09753">
    <property type="entry name" value="Use1"/>
    <property type="match status" value="1"/>
</dbReference>
<evidence type="ECO:0000256" key="8">
    <source>
        <dbReference type="ARBA" id="ARBA00022989"/>
    </source>
</evidence>
<feature type="compositionally biased region" description="Pro residues" evidence="11">
    <location>
        <begin position="376"/>
        <end position="388"/>
    </location>
</feature>
<evidence type="ECO:0000256" key="7">
    <source>
        <dbReference type="ARBA" id="ARBA00022927"/>
    </source>
</evidence>
<sequence>MVSATEQRARITATSLLRQLEQPTASTADEHLSTLKRQATAKHVRQLLATLEDSDAPSSSSTIVPRGSIADLKQRLARAEASLSLSASTSSAKVRSKTSTTNFLHPQSFRKPLRSTRPMPSPLDFLLPTAPSLPASLSRPGSRAGSPAPSHHSHANLLRGAGAGDYTPSNYAPSDYTPSSYTPTSLRTHDLDREPSFGSAGRQGSEASLSPSRARPSGSERRQRSRSTAGGPDDDYTPDAYSPVKSLKESSAPSFDFNTSGGGSGVDLRAEEEDEEGGLGLGNGSGRSRRKSNAVEDEDGVDEEAFFGGGAKPPFPPPSGADDEADIDPESGIGFAVEDADGEDVDPEAGGMSFVSSRSHSGSVSSAGGRSARTFSPPPSSTLAPPPKSTSGGLNRRTSVSSNSSANGSRTSPSPSSMRNRRPSAPPQRVASPLSRSSRTPEHDRNELLSGVPTATPSDLLSHHHSLQSSLMDNLTSLSTQLKTNSQTFASNLEKDKAVMADAKDKLEGNYEKMKQQQVRLKEQKGRSRGTLCWTIVVVSGVAIAWVVMFFLIKVT</sequence>
<dbReference type="GO" id="GO:0015031">
    <property type="term" value="P:protein transport"/>
    <property type="evidence" value="ECO:0007669"/>
    <property type="project" value="UniProtKB-KW"/>
</dbReference>
<feature type="coiled-coil region" evidence="10">
    <location>
        <begin position="490"/>
        <end position="524"/>
    </location>
</feature>
<feature type="compositionally biased region" description="Low complexity" evidence="11">
    <location>
        <begin position="389"/>
        <end position="418"/>
    </location>
</feature>
<evidence type="ECO:0000256" key="3">
    <source>
        <dbReference type="ARBA" id="ARBA00022448"/>
    </source>
</evidence>